<dbReference type="AlphaFoldDB" id="A0A836AEF4"/>
<feature type="compositionally biased region" description="Basic and acidic residues" evidence="1">
    <location>
        <begin position="97"/>
        <end position="109"/>
    </location>
</feature>
<name>A0A836AEF4_SHEEP</name>
<feature type="region of interest" description="Disordered" evidence="1">
    <location>
        <begin position="66"/>
        <end position="109"/>
    </location>
</feature>
<evidence type="ECO:0000313" key="3">
    <source>
        <dbReference type="Proteomes" id="UP000664991"/>
    </source>
</evidence>
<organism evidence="2 3">
    <name type="scientific">Ovis aries</name>
    <name type="common">Sheep</name>
    <dbReference type="NCBI Taxonomy" id="9940"/>
    <lineage>
        <taxon>Eukaryota</taxon>
        <taxon>Metazoa</taxon>
        <taxon>Chordata</taxon>
        <taxon>Craniata</taxon>
        <taxon>Vertebrata</taxon>
        <taxon>Euteleostomi</taxon>
        <taxon>Mammalia</taxon>
        <taxon>Eutheria</taxon>
        <taxon>Laurasiatheria</taxon>
        <taxon>Artiodactyla</taxon>
        <taxon>Ruminantia</taxon>
        <taxon>Pecora</taxon>
        <taxon>Bovidae</taxon>
        <taxon>Caprinae</taxon>
        <taxon>Ovis</taxon>
    </lineage>
</organism>
<protein>
    <submittedName>
        <fullName evidence="2">Uncharacterized protein</fullName>
    </submittedName>
</protein>
<evidence type="ECO:0000313" key="2">
    <source>
        <dbReference type="EMBL" id="KAG5206841.1"/>
    </source>
</evidence>
<accession>A0A836AEF4</accession>
<comment type="caution">
    <text evidence="2">The sequence shown here is derived from an EMBL/GenBank/DDBJ whole genome shotgun (WGS) entry which is preliminary data.</text>
</comment>
<sequence>MFGSLDDAVCLVPKAKADEWLGRDWLKPAYHGEGTIKSRLQAPALQPFVHLSDSAPFSEQRRISTFNATSIPGHPDPMGTPSGERLTDSGSLGQKALSERMPGRRSVHE</sequence>
<reference evidence="2 3" key="1">
    <citation type="submission" date="2020-12" db="EMBL/GenBank/DDBJ databases">
        <title>De novo assembly of Tibetan sheep genome.</title>
        <authorList>
            <person name="Li X."/>
        </authorList>
    </citation>
    <scope>NUCLEOTIDE SEQUENCE [LARGE SCALE GENOMIC DNA]</scope>
    <source>
        <tissue evidence="2">Heart</tissue>
    </source>
</reference>
<dbReference type="EMBL" id="JAEMGP010000007">
    <property type="protein sequence ID" value="KAG5206841.1"/>
    <property type="molecule type" value="Genomic_DNA"/>
</dbReference>
<proteinExistence type="predicted"/>
<gene>
    <name evidence="2" type="ORF">JEQ12_018414</name>
</gene>
<evidence type="ECO:0000256" key="1">
    <source>
        <dbReference type="SAM" id="MobiDB-lite"/>
    </source>
</evidence>
<dbReference type="Proteomes" id="UP000664991">
    <property type="component" value="Unassembled WGS sequence"/>
</dbReference>